<evidence type="ECO:0000313" key="1">
    <source>
        <dbReference type="EMBL" id="NYH26577.1"/>
    </source>
</evidence>
<dbReference type="EMBL" id="JACCAS010000002">
    <property type="protein sequence ID" value="NYH26577.1"/>
    <property type="molecule type" value="Genomic_DNA"/>
</dbReference>
<name>A0A7Y9WT35_9BURK</name>
<proteinExistence type="predicted"/>
<protein>
    <submittedName>
        <fullName evidence="1">Uncharacterized protein</fullName>
    </submittedName>
</protein>
<organism evidence="1 2">
    <name type="scientific">Paraburkholderia bryophila</name>
    <dbReference type="NCBI Taxonomy" id="420952"/>
    <lineage>
        <taxon>Bacteria</taxon>
        <taxon>Pseudomonadati</taxon>
        <taxon>Pseudomonadota</taxon>
        <taxon>Betaproteobacteria</taxon>
        <taxon>Burkholderiales</taxon>
        <taxon>Burkholderiaceae</taxon>
        <taxon>Paraburkholderia</taxon>
    </lineage>
</organism>
<dbReference type="Proteomes" id="UP000540929">
    <property type="component" value="Unassembled WGS sequence"/>
</dbReference>
<reference evidence="1 2" key="1">
    <citation type="submission" date="2020-07" db="EMBL/GenBank/DDBJ databases">
        <title>Exploring microbial biodiversity for novel pathways involved in the catabolism of aromatic compounds derived from lignin.</title>
        <authorList>
            <person name="Elkins J."/>
        </authorList>
    </citation>
    <scope>NUCLEOTIDE SEQUENCE [LARGE SCALE GENOMIC DNA]</scope>
    <source>
        <strain evidence="1 2">H2C3C</strain>
    </source>
</reference>
<dbReference type="AlphaFoldDB" id="A0A7Y9WT35"/>
<accession>A0A7Y9WT35</accession>
<sequence length="97" mass="10752">MAKQHPPYAVVLTYNEDLQQLIVHTVDPRKLAPLVAGRMGVVMADEDDFKLDDEFARQLGIGMLNTIALGQPSIKPYLSVSQYPVDRSHTEDGKDGD</sequence>
<dbReference type="RefSeq" id="WP_179746097.1">
    <property type="nucleotide sequence ID" value="NZ_JACCAS010000002.1"/>
</dbReference>
<gene>
    <name evidence="1" type="ORF">GGD40_006148</name>
</gene>
<comment type="caution">
    <text evidence="1">The sequence shown here is derived from an EMBL/GenBank/DDBJ whole genome shotgun (WGS) entry which is preliminary data.</text>
</comment>
<evidence type="ECO:0000313" key="2">
    <source>
        <dbReference type="Proteomes" id="UP000540929"/>
    </source>
</evidence>
<keyword evidence="2" id="KW-1185">Reference proteome</keyword>